<gene>
    <name evidence="1" type="ORF">HPB49_018972</name>
</gene>
<evidence type="ECO:0000313" key="1">
    <source>
        <dbReference type="EMBL" id="KAH7960369.1"/>
    </source>
</evidence>
<evidence type="ECO:0000313" key="2">
    <source>
        <dbReference type="Proteomes" id="UP000821865"/>
    </source>
</evidence>
<accession>A0ACB8D7K5</accession>
<sequence length="149" mass="16326">MFGPCKKSFDVLIPAPPSPLRPHIFCDGATLASGHISLAAHFPPLRNLQASPSKSWRRSFGSNTTLRHYLLTLPSSQPVPGWRQILGLYRCTVPSHELPWRAQIENSVLLAPLAETLLSGGGPARPRMPMTTSPRHHPGPFPQTGKEIL</sequence>
<keyword evidence="2" id="KW-1185">Reference proteome</keyword>
<name>A0ACB8D7K5_DERSI</name>
<reference evidence="1" key="1">
    <citation type="submission" date="2020-05" db="EMBL/GenBank/DDBJ databases">
        <title>Large-scale comparative analyses of tick genomes elucidate their genetic diversity and vector capacities.</title>
        <authorList>
            <person name="Jia N."/>
            <person name="Wang J."/>
            <person name="Shi W."/>
            <person name="Du L."/>
            <person name="Sun Y."/>
            <person name="Zhan W."/>
            <person name="Jiang J."/>
            <person name="Wang Q."/>
            <person name="Zhang B."/>
            <person name="Ji P."/>
            <person name="Sakyi L.B."/>
            <person name="Cui X."/>
            <person name="Yuan T."/>
            <person name="Jiang B."/>
            <person name="Yang W."/>
            <person name="Lam T.T.-Y."/>
            <person name="Chang Q."/>
            <person name="Ding S."/>
            <person name="Wang X."/>
            <person name="Zhu J."/>
            <person name="Ruan X."/>
            <person name="Zhao L."/>
            <person name="Wei J."/>
            <person name="Que T."/>
            <person name="Du C."/>
            <person name="Cheng J."/>
            <person name="Dai P."/>
            <person name="Han X."/>
            <person name="Huang E."/>
            <person name="Gao Y."/>
            <person name="Liu J."/>
            <person name="Shao H."/>
            <person name="Ye R."/>
            <person name="Li L."/>
            <person name="Wei W."/>
            <person name="Wang X."/>
            <person name="Wang C."/>
            <person name="Yang T."/>
            <person name="Huo Q."/>
            <person name="Li W."/>
            <person name="Guo W."/>
            <person name="Chen H."/>
            <person name="Zhou L."/>
            <person name="Ni X."/>
            <person name="Tian J."/>
            <person name="Zhou Y."/>
            <person name="Sheng Y."/>
            <person name="Liu T."/>
            <person name="Pan Y."/>
            <person name="Xia L."/>
            <person name="Li J."/>
            <person name="Zhao F."/>
            <person name="Cao W."/>
        </authorList>
    </citation>
    <scope>NUCLEOTIDE SEQUENCE</scope>
    <source>
        <strain evidence="1">Dsil-2018</strain>
    </source>
</reference>
<protein>
    <submittedName>
        <fullName evidence="1">Uncharacterized protein</fullName>
    </submittedName>
</protein>
<comment type="caution">
    <text evidence="1">The sequence shown here is derived from an EMBL/GenBank/DDBJ whole genome shotgun (WGS) entry which is preliminary data.</text>
</comment>
<proteinExistence type="predicted"/>
<dbReference type="Proteomes" id="UP000821865">
    <property type="component" value="Chromosome 3"/>
</dbReference>
<dbReference type="EMBL" id="CM023472">
    <property type="protein sequence ID" value="KAH7960369.1"/>
    <property type="molecule type" value="Genomic_DNA"/>
</dbReference>
<organism evidence="1 2">
    <name type="scientific">Dermacentor silvarum</name>
    <name type="common">Tick</name>
    <dbReference type="NCBI Taxonomy" id="543639"/>
    <lineage>
        <taxon>Eukaryota</taxon>
        <taxon>Metazoa</taxon>
        <taxon>Ecdysozoa</taxon>
        <taxon>Arthropoda</taxon>
        <taxon>Chelicerata</taxon>
        <taxon>Arachnida</taxon>
        <taxon>Acari</taxon>
        <taxon>Parasitiformes</taxon>
        <taxon>Ixodida</taxon>
        <taxon>Ixodoidea</taxon>
        <taxon>Ixodidae</taxon>
        <taxon>Rhipicephalinae</taxon>
        <taxon>Dermacentor</taxon>
    </lineage>
</organism>